<evidence type="ECO:0000256" key="5">
    <source>
        <dbReference type="ARBA" id="ARBA00023136"/>
    </source>
</evidence>
<evidence type="ECO:0000256" key="2">
    <source>
        <dbReference type="ARBA" id="ARBA00022448"/>
    </source>
</evidence>
<keyword evidence="2" id="KW-0813">Transport</keyword>
<feature type="transmembrane region" description="Helical" evidence="6">
    <location>
        <begin position="101"/>
        <end position="120"/>
    </location>
</feature>
<name>A0A6P2ZI08_BURL3</name>
<feature type="transmembrane region" description="Helical" evidence="6">
    <location>
        <begin position="256"/>
        <end position="277"/>
    </location>
</feature>
<evidence type="ECO:0000259" key="7">
    <source>
        <dbReference type="PROSITE" id="PS50850"/>
    </source>
</evidence>
<dbReference type="GO" id="GO:0022857">
    <property type="term" value="F:transmembrane transporter activity"/>
    <property type="evidence" value="ECO:0007669"/>
    <property type="project" value="InterPro"/>
</dbReference>
<feature type="transmembrane region" description="Helical" evidence="6">
    <location>
        <begin position="414"/>
        <end position="432"/>
    </location>
</feature>
<feature type="transmembrane region" description="Helical" evidence="6">
    <location>
        <begin position="66"/>
        <end position="89"/>
    </location>
</feature>
<keyword evidence="5 6" id="KW-0472">Membrane</keyword>
<feature type="transmembrane region" description="Helical" evidence="6">
    <location>
        <begin position="126"/>
        <end position="144"/>
    </location>
</feature>
<dbReference type="Gene3D" id="1.20.1250.20">
    <property type="entry name" value="MFS general substrate transporter like domains"/>
    <property type="match status" value="2"/>
</dbReference>
<feature type="transmembrane region" description="Helical" evidence="6">
    <location>
        <begin position="289"/>
        <end position="312"/>
    </location>
</feature>
<dbReference type="SUPFAM" id="SSF103473">
    <property type="entry name" value="MFS general substrate transporter"/>
    <property type="match status" value="1"/>
</dbReference>
<proteinExistence type="predicted"/>
<feature type="domain" description="Major facilitator superfamily (MFS) profile" evidence="7">
    <location>
        <begin position="31"/>
        <end position="436"/>
    </location>
</feature>
<evidence type="ECO:0000256" key="4">
    <source>
        <dbReference type="ARBA" id="ARBA00022989"/>
    </source>
</evidence>
<dbReference type="InterPro" id="IPR011701">
    <property type="entry name" value="MFS"/>
</dbReference>
<dbReference type="RefSeq" id="WP_175046595.1">
    <property type="nucleotide sequence ID" value="NZ_CABVQI010000024.1"/>
</dbReference>
<evidence type="ECO:0000256" key="3">
    <source>
        <dbReference type="ARBA" id="ARBA00022692"/>
    </source>
</evidence>
<feature type="transmembrane region" description="Helical" evidence="6">
    <location>
        <begin position="347"/>
        <end position="368"/>
    </location>
</feature>
<accession>A0A6P2ZI08</accession>
<feature type="transmembrane region" description="Helical" evidence="6">
    <location>
        <begin position="31"/>
        <end position="54"/>
    </location>
</feature>
<evidence type="ECO:0000313" key="8">
    <source>
        <dbReference type="EMBL" id="VWD31206.1"/>
    </source>
</evidence>
<feature type="transmembrane region" description="Helical" evidence="6">
    <location>
        <begin position="156"/>
        <end position="180"/>
    </location>
</feature>
<dbReference type="PANTHER" id="PTHR43791">
    <property type="entry name" value="PERMEASE-RELATED"/>
    <property type="match status" value="1"/>
</dbReference>
<protein>
    <submittedName>
        <fullName evidence="8">Major facilitator superfamily protein</fullName>
    </submittedName>
</protein>
<evidence type="ECO:0000256" key="6">
    <source>
        <dbReference type="SAM" id="Phobius"/>
    </source>
</evidence>
<comment type="subcellular location">
    <subcellularLocation>
        <location evidence="1">Membrane</location>
        <topology evidence="1">Multi-pass membrane protein</topology>
    </subcellularLocation>
</comment>
<keyword evidence="3 6" id="KW-0812">Transmembrane</keyword>
<dbReference type="InterPro" id="IPR020846">
    <property type="entry name" value="MFS_dom"/>
</dbReference>
<sequence>MTPTLSTRPAVAAADDDGATPALFRRISRRLLPFLILCYTLSFIDRINIGFAHAQMATELHFSDAVYGLGAGIFFIGYMAFEIPSNALLVRIGARRTIARIMVLWGLGSAATMFVTTPAQFYACRFLLGVFEAGFFPGILFYLGAWYPPKQRAKAFALFMTALYLAGMIAGPVSGAILSYFDGAAGLSGWQWLFLVEGLPSSVLGFVALRFLDDRPDDAHWLSDADKAALRAAHTQAETGTPAANMARPLLAHRDFWLLCATNFAIAAAGYALVFWMPVILHRGGLHGAMQIGLLSALPYLCGIVGMLGMGWRTERRREWRSHGAFAMIACAAALIGLASVTGTTQLMIALCIAVATHAAALPAFWVLPGLALPKRSMAVAIAAITMSGAIGGFASPFLMGVLNTATGSMRGGLYFNAALLAAGAIALRFTLCTRASSRPNAG</sequence>
<feature type="transmembrane region" description="Helical" evidence="6">
    <location>
        <begin position="324"/>
        <end position="341"/>
    </location>
</feature>
<feature type="transmembrane region" description="Helical" evidence="6">
    <location>
        <begin position="380"/>
        <end position="402"/>
    </location>
</feature>
<evidence type="ECO:0000313" key="9">
    <source>
        <dbReference type="Proteomes" id="UP000494274"/>
    </source>
</evidence>
<dbReference type="AlphaFoldDB" id="A0A6P2ZI08"/>
<dbReference type="EMBL" id="CABVQI010000024">
    <property type="protein sequence ID" value="VWD31206.1"/>
    <property type="molecule type" value="Genomic_DNA"/>
</dbReference>
<gene>
    <name evidence="8" type="ORF">BLA18112_06078</name>
</gene>
<dbReference type="FunFam" id="1.20.1250.20:FF:000018">
    <property type="entry name" value="MFS transporter permease"/>
    <property type="match status" value="1"/>
</dbReference>
<evidence type="ECO:0000256" key="1">
    <source>
        <dbReference type="ARBA" id="ARBA00004141"/>
    </source>
</evidence>
<dbReference type="CDD" id="cd17319">
    <property type="entry name" value="MFS_ExuT_GudP_like"/>
    <property type="match status" value="1"/>
</dbReference>
<dbReference type="PANTHER" id="PTHR43791:SF36">
    <property type="entry name" value="TRANSPORTER, PUTATIVE (AFU_ORTHOLOGUE AFUA_6G08340)-RELATED"/>
    <property type="match status" value="1"/>
</dbReference>
<keyword evidence="4 6" id="KW-1133">Transmembrane helix</keyword>
<dbReference type="PROSITE" id="PS50850">
    <property type="entry name" value="MFS"/>
    <property type="match status" value="1"/>
</dbReference>
<dbReference type="Pfam" id="PF07690">
    <property type="entry name" value="MFS_1"/>
    <property type="match status" value="1"/>
</dbReference>
<dbReference type="InterPro" id="IPR036259">
    <property type="entry name" value="MFS_trans_sf"/>
</dbReference>
<reference evidence="8 9" key="1">
    <citation type="submission" date="2019-09" db="EMBL/GenBank/DDBJ databases">
        <authorList>
            <person name="Depoorter E."/>
        </authorList>
    </citation>
    <scope>NUCLEOTIDE SEQUENCE [LARGE SCALE GENOMIC DNA]</scope>
    <source>
        <strain evidence="8">R-18112</strain>
    </source>
</reference>
<dbReference type="Proteomes" id="UP000494274">
    <property type="component" value="Unassembled WGS sequence"/>
</dbReference>
<organism evidence="8 9">
    <name type="scientific">Burkholderia lata (strain ATCC 17760 / DSM 23089 / LMG 22485 / NCIMB 9086 / R18194 / 383)</name>
    <dbReference type="NCBI Taxonomy" id="482957"/>
    <lineage>
        <taxon>Bacteria</taxon>
        <taxon>Pseudomonadati</taxon>
        <taxon>Pseudomonadota</taxon>
        <taxon>Betaproteobacteria</taxon>
        <taxon>Burkholderiales</taxon>
        <taxon>Burkholderiaceae</taxon>
        <taxon>Burkholderia</taxon>
        <taxon>Burkholderia cepacia complex</taxon>
    </lineage>
</organism>
<dbReference type="GO" id="GO:0016020">
    <property type="term" value="C:membrane"/>
    <property type="evidence" value="ECO:0007669"/>
    <property type="project" value="UniProtKB-SubCell"/>
</dbReference>
<feature type="transmembrane region" description="Helical" evidence="6">
    <location>
        <begin position="192"/>
        <end position="212"/>
    </location>
</feature>